<dbReference type="GO" id="GO:0016491">
    <property type="term" value="F:oxidoreductase activity"/>
    <property type="evidence" value="ECO:0007669"/>
    <property type="project" value="UniProtKB-KW"/>
</dbReference>
<proteinExistence type="predicted"/>
<name>A0A3L7AER6_9HYPH</name>
<protein>
    <submittedName>
        <fullName evidence="3">FAD-binding oxidoreductase</fullName>
    </submittedName>
</protein>
<reference evidence="3 4" key="1">
    <citation type="submission" date="2018-10" db="EMBL/GenBank/DDBJ databases">
        <title>Xanthobacter tagetidis genome sequencing and assembly.</title>
        <authorList>
            <person name="Maclea K.S."/>
            <person name="Goen A.E."/>
            <person name="Fatima S.A."/>
        </authorList>
    </citation>
    <scope>NUCLEOTIDE SEQUENCE [LARGE SCALE GENOMIC DNA]</scope>
    <source>
        <strain evidence="3 4">ATCC 700314</strain>
    </source>
</reference>
<dbReference type="SUPFAM" id="SSF51905">
    <property type="entry name" value="FAD/NAD(P)-binding domain"/>
    <property type="match status" value="1"/>
</dbReference>
<evidence type="ECO:0000256" key="1">
    <source>
        <dbReference type="ARBA" id="ARBA00023002"/>
    </source>
</evidence>
<comment type="caution">
    <text evidence="3">The sequence shown here is derived from an EMBL/GenBank/DDBJ whole genome shotgun (WGS) entry which is preliminary data.</text>
</comment>
<dbReference type="EMBL" id="RCTF01000007">
    <property type="protein sequence ID" value="RLP78747.1"/>
    <property type="molecule type" value="Genomic_DNA"/>
</dbReference>
<dbReference type="InterPro" id="IPR006076">
    <property type="entry name" value="FAD-dep_OxRdtase"/>
</dbReference>
<dbReference type="AlphaFoldDB" id="A0A3L7AER6"/>
<gene>
    <name evidence="3" type="ORF">D9R14_10870</name>
</gene>
<dbReference type="PRINTS" id="PR00420">
    <property type="entry name" value="RNGMNOXGNASE"/>
</dbReference>
<feature type="domain" description="FAD dependent oxidoreductase" evidence="2">
    <location>
        <begin position="53"/>
        <end position="407"/>
    </location>
</feature>
<evidence type="ECO:0000259" key="2">
    <source>
        <dbReference type="Pfam" id="PF01266"/>
    </source>
</evidence>
<dbReference type="Pfam" id="PF01266">
    <property type="entry name" value="DAO"/>
    <property type="match status" value="1"/>
</dbReference>
<keyword evidence="4" id="KW-1185">Reference proteome</keyword>
<accession>A0A3L7AER6</accession>
<keyword evidence="1" id="KW-0560">Oxidoreductase</keyword>
<dbReference type="Gene3D" id="3.50.50.60">
    <property type="entry name" value="FAD/NAD(P)-binding domain"/>
    <property type="match status" value="1"/>
</dbReference>
<dbReference type="InterPro" id="IPR036188">
    <property type="entry name" value="FAD/NAD-bd_sf"/>
</dbReference>
<organism evidence="3 4">
    <name type="scientific">Xanthobacter tagetidis</name>
    <dbReference type="NCBI Taxonomy" id="60216"/>
    <lineage>
        <taxon>Bacteria</taxon>
        <taxon>Pseudomonadati</taxon>
        <taxon>Pseudomonadota</taxon>
        <taxon>Alphaproteobacteria</taxon>
        <taxon>Hyphomicrobiales</taxon>
        <taxon>Xanthobacteraceae</taxon>
        <taxon>Xanthobacter</taxon>
    </lineage>
</organism>
<sequence>MDDGGRGPSLVSLARGQAGTAAIARQPYWWDRTPPRDPALPIPLSARLPRQADVLVVGSGFTGLSAALILARAGRQVLVVDAGPLGFGASTRNGGQVGSGNQKFRVASLIAMFGARKAEEMLREGVEMLDGIERLVADEGIDCAFVRCGRFRGAMRPAHYEAMARDMEDLARHAGVAFEMVPKGEQHREIGSDLFFGGSILPDDASLDPGLYHAGLLARVAAAGGRLESRAPVRAIETGSGGHTVRFDGHQMQTRAVLVATNGYTAGVGAYLRRRIVPIVSAQIATGPVPDAVMDRAMPRRRVYGNSNRVFFYFRPAPGANRIVFGGRAAHFRREGAPSAFAHLARELLSVFPDLGGIPVTHTFSGAIGYTHDNFPHLGQDRDGVFHALGYCGTGVSRATHFGRKIALRMLGRPEGASAFDHLPFPGHPLRALAPLGVPLVEGWYRLRDRTGF</sequence>
<evidence type="ECO:0000313" key="4">
    <source>
        <dbReference type="Proteomes" id="UP000269692"/>
    </source>
</evidence>
<dbReference type="Gene3D" id="3.30.9.10">
    <property type="entry name" value="D-Amino Acid Oxidase, subunit A, domain 2"/>
    <property type="match status" value="1"/>
</dbReference>
<dbReference type="PANTHER" id="PTHR13847">
    <property type="entry name" value="SARCOSINE DEHYDROGENASE-RELATED"/>
    <property type="match status" value="1"/>
</dbReference>
<dbReference type="PANTHER" id="PTHR13847:SF281">
    <property type="entry name" value="FAD DEPENDENT OXIDOREDUCTASE DOMAIN-CONTAINING PROTEIN"/>
    <property type="match status" value="1"/>
</dbReference>
<dbReference type="OrthoDB" id="9814969at2"/>
<evidence type="ECO:0000313" key="3">
    <source>
        <dbReference type="EMBL" id="RLP78747.1"/>
    </source>
</evidence>
<dbReference type="GO" id="GO:0005737">
    <property type="term" value="C:cytoplasm"/>
    <property type="evidence" value="ECO:0007669"/>
    <property type="project" value="TreeGrafter"/>
</dbReference>
<dbReference type="Proteomes" id="UP000269692">
    <property type="component" value="Unassembled WGS sequence"/>
</dbReference>